<accession>A0A425XXT1</accession>
<dbReference type="InterPro" id="IPR032618">
    <property type="entry name" value="DUF4884"/>
</dbReference>
<dbReference type="EMBL" id="QQWG01000019">
    <property type="protein sequence ID" value="RRG19531.1"/>
    <property type="molecule type" value="Genomic_DNA"/>
</dbReference>
<dbReference type="RefSeq" id="WP_125031717.1">
    <property type="nucleotide sequence ID" value="NZ_JAPXVP010000017.1"/>
</dbReference>
<dbReference type="AlphaFoldDB" id="A0A425XXT1"/>
<comment type="caution">
    <text evidence="1">The sequence shown here is derived from an EMBL/GenBank/DDBJ whole genome shotgun (WGS) entry which is preliminary data.</text>
</comment>
<reference evidence="1 2" key="1">
    <citation type="submission" date="2018-07" db="EMBL/GenBank/DDBJ databases">
        <title>Draft genome sequence of Ancylomarina sp. M1P.</title>
        <authorList>
            <person name="Yadav S."/>
            <person name="Villanueva L."/>
            <person name="Damste J.S.S."/>
        </authorList>
    </citation>
    <scope>NUCLEOTIDE SEQUENCE [LARGE SCALE GENOMIC DNA]</scope>
    <source>
        <strain evidence="1 2">M1P</strain>
    </source>
</reference>
<evidence type="ECO:0000313" key="2">
    <source>
        <dbReference type="Proteomes" id="UP000285794"/>
    </source>
</evidence>
<gene>
    <name evidence="1" type="ORF">DWB61_15070</name>
</gene>
<protein>
    <submittedName>
        <fullName evidence="1">DUF4884 domain-containing protein</fullName>
    </submittedName>
</protein>
<name>A0A425XXT1_9BACT</name>
<organism evidence="1 2">
    <name type="scientific">Ancylomarina euxinus</name>
    <dbReference type="NCBI Taxonomy" id="2283627"/>
    <lineage>
        <taxon>Bacteria</taxon>
        <taxon>Pseudomonadati</taxon>
        <taxon>Bacteroidota</taxon>
        <taxon>Bacteroidia</taxon>
        <taxon>Marinilabiliales</taxon>
        <taxon>Marinifilaceae</taxon>
        <taxon>Ancylomarina</taxon>
    </lineage>
</organism>
<dbReference type="OrthoDB" id="680575at2"/>
<evidence type="ECO:0000313" key="1">
    <source>
        <dbReference type="EMBL" id="RRG19531.1"/>
    </source>
</evidence>
<dbReference type="Proteomes" id="UP000285794">
    <property type="component" value="Unassembled WGS sequence"/>
</dbReference>
<proteinExistence type="predicted"/>
<sequence length="91" mass="10382">MKTLAKSLFFIIVSFNLTSCMVQKPISAAAPENNKTYEIEYLFEHDGCKMYRFKDGASYIYFSNCNNDVTHVVNDSVQVRVIDKSKGQLSK</sequence>
<keyword evidence="2" id="KW-1185">Reference proteome</keyword>
<dbReference type="Pfam" id="PF16225">
    <property type="entry name" value="DUF4884"/>
    <property type="match status" value="1"/>
</dbReference>